<sequence>MRVVRSVSPIESPAAIKSAMLTSATNLDNTGNVTTLEESGEAGTVHVVQSPIVAMVYDPKIERTKIVSHKLAL</sequence>
<dbReference type="Gramene" id="Pp3c4_29360V3.1">
    <property type="protein sequence ID" value="PAC:32920368.CDS.1"/>
    <property type="gene ID" value="Pp3c4_29360"/>
</dbReference>
<evidence type="ECO:0000313" key="2">
    <source>
        <dbReference type="EnsemblPlants" id="PAC:32920368.CDS.1"/>
    </source>
</evidence>
<accession>A0A2K1KQE3</accession>
<dbReference type="InParanoid" id="A0A2K1KQE3"/>
<gene>
    <name evidence="1" type="ORF">PHYPA_006901</name>
</gene>
<dbReference type="EnsemblPlants" id="Pp3c4_29360V3.1">
    <property type="protein sequence ID" value="PAC:32920368.CDS.1"/>
    <property type="gene ID" value="Pp3c4_29360"/>
</dbReference>
<name>A0A2K1KQE3_PHYPA</name>
<dbReference type="Proteomes" id="UP000006727">
    <property type="component" value="Chromosome 4"/>
</dbReference>
<reference evidence="1 3" key="2">
    <citation type="journal article" date="2018" name="Plant J.">
        <title>The Physcomitrella patens chromosome-scale assembly reveals moss genome structure and evolution.</title>
        <authorList>
            <person name="Lang D."/>
            <person name="Ullrich K.K."/>
            <person name="Murat F."/>
            <person name="Fuchs J."/>
            <person name="Jenkins J."/>
            <person name="Haas F.B."/>
            <person name="Piednoel M."/>
            <person name="Gundlach H."/>
            <person name="Van Bel M."/>
            <person name="Meyberg R."/>
            <person name="Vives C."/>
            <person name="Morata J."/>
            <person name="Symeonidi A."/>
            <person name="Hiss M."/>
            <person name="Muchero W."/>
            <person name="Kamisugi Y."/>
            <person name="Saleh O."/>
            <person name="Blanc G."/>
            <person name="Decker E.L."/>
            <person name="van Gessel N."/>
            <person name="Grimwood J."/>
            <person name="Hayes R.D."/>
            <person name="Graham S.W."/>
            <person name="Gunter L.E."/>
            <person name="McDaniel S.F."/>
            <person name="Hoernstein S.N.W."/>
            <person name="Larsson A."/>
            <person name="Li F.W."/>
            <person name="Perroud P.F."/>
            <person name="Phillips J."/>
            <person name="Ranjan P."/>
            <person name="Rokshar D.S."/>
            <person name="Rothfels C.J."/>
            <person name="Schneider L."/>
            <person name="Shu S."/>
            <person name="Stevenson D.W."/>
            <person name="Thummler F."/>
            <person name="Tillich M."/>
            <person name="Villarreal Aguilar J.C."/>
            <person name="Widiez T."/>
            <person name="Wong G.K."/>
            <person name="Wymore A."/>
            <person name="Zhang Y."/>
            <person name="Zimmer A.D."/>
            <person name="Quatrano R.S."/>
            <person name="Mayer K.F.X."/>
            <person name="Goodstein D."/>
            <person name="Casacuberta J.M."/>
            <person name="Vandepoele K."/>
            <person name="Reski R."/>
            <person name="Cuming A.C."/>
            <person name="Tuskan G.A."/>
            <person name="Maumus F."/>
            <person name="Salse J."/>
            <person name="Schmutz J."/>
            <person name="Rensing S.A."/>
        </authorList>
    </citation>
    <scope>NUCLEOTIDE SEQUENCE [LARGE SCALE GENOMIC DNA]</scope>
    <source>
        <strain evidence="2 3">cv. Gransden 2004</strain>
    </source>
</reference>
<dbReference type="EMBL" id="ABEU02000004">
    <property type="protein sequence ID" value="PNR56004.1"/>
    <property type="molecule type" value="Genomic_DNA"/>
</dbReference>
<keyword evidence="3" id="KW-1185">Reference proteome</keyword>
<evidence type="ECO:0000313" key="1">
    <source>
        <dbReference type="EMBL" id="PNR56004.1"/>
    </source>
</evidence>
<protein>
    <submittedName>
        <fullName evidence="1 2">Uncharacterized protein</fullName>
    </submittedName>
</protein>
<evidence type="ECO:0000313" key="3">
    <source>
        <dbReference type="Proteomes" id="UP000006727"/>
    </source>
</evidence>
<proteinExistence type="predicted"/>
<reference evidence="1 3" key="1">
    <citation type="journal article" date="2008" name="Science">
        <title>The Physcomitrella genome reveals evolutionary insights into the conquest of land by plants.</title>
        <authorList>
            <person name="Rensing S."/>
            <person name="Lang D."/>
            <person name="Zimmer A."/>
            <person name="Terry A."/>
            <person name="Salamov A."/>
            <person name="Shapiro H."/>
            <person name="Nishiyama T."/>
            <person name="Perroud P.-F."/>
            <person name="Lindquist E."/>
            <person name="Kamisugi Y."/>
            <person name="Tanahashi T."/>
            <person name="Sakakibara K."/>
            <person name="Fujita T."/>
            <person name="Oishi K."/>
            <person name="Shin-I T."/>
            <person name="Kuroki Y."/>
            <person name="Toyoda A."/>
            <person name="Suzuki Y."/>
            <person name="Hashimoto A."/>
            <person name="Yamaguchi K."/>
            <person name="Sugano A."/>
            <person name="Kohara Y."/>
            <person name="Fujiyama A."/>
            <person name="Anterola A."/>
            <person name="Aoki S."/>
            <person name="Ashton N."/>
            <person name="Barbazuk W.B."/>
            <person name="Barker E."/>
            <person name="Bennetzen J."/>
            <person name="Bezanilla M."/>
            <person name="Blankenship R."/>
            <person name="Cho S.H."/>
            <person name="Dutcher S."/>
            <person name="Estelle M."/>
            <person name="Fawcett J.A."/>
            <person name="Gundlach H."/>
            <person name="Hanada K."/>
            <person name="Heyl A."/>
            <person name="Hicks K.A."/>
            <person name="Hugh J."/>
            <person name="Lohr M."/>
            <person name="Mayer K."/>
            <person name="Melkozernov A."/>
            <person name="Murata T."/>
            <person name="Nelson D."/>
            <person name="Pils B."/>
            <person name="Prigge M."/>
            <person name="Reiss B."/>
            <person name="Renner T."/>
            <person name="Rombauts S."/>
            <person name="Rushton P."/>
            <person name="Sanderfoot A."/>
            <person name="Schween G."/>
            <person name="Shiu S.-H."/>
            <person name="Stueber K."/>
            <person name="Theodoulou F.L."/>
            <person name="Tu H."/>
            <person name="Van de Peer Y."/>
            <person name="Verrier P.J."/>
            <person name="Waters E."/>
            <person name="Wood A."/>
            <person name="Yang L."/>
            <person name="Cove D."/>
            <person name="Cuming A."/>
            <person name="Hasebe M."/>
            <person name="Lucas S."/>
            <person name="Mishler D.B."/>
            <person name="Reski R."/>
            <person name="Grigoriev I."/>
            <person name="Quatrano R.S."/>
            <person name="Boore J.L."/>
        </authorList>
    </citation>
    <scope>NUCLEOTIDE SEQUENCE [LARGE SCALE GENOMIC DNA]</scope>
    <source>
        <strain evidence="2 3">cv. Gransden 2004</strain>
    </source>
</reference>
<dbReference type="AlphaFoldDB" id="A0A2K1KQE3"/>
<dbReference type="PaxDb" id="3218-PP1S102_204V6.1"/>
<organism evidence="1">
    <name type="scientific">Physcomitrium patens</name>
    <name type="common">Spreading-leaved earth moss</name>
    <name type="synonym">Physcomitrella patens</name>
    <dbReference type="NCBI Taxonomy" id="3218"/>
    <lineage>
        <taxon>Eukaryota</taxon>
        <taxon>Viridiplantae</taxon>
        <taxon>Streptophyta</taxon>
        <taxon>Embryophyta</taxon>
        <taxon>Bryophyta</taxon>
        <taxon>Bryophytina</taxon>
        <taxon>Bryopsida</taxon>
        <taxon>Funariidae</taxon>
        <taxon>Funariales</taxon>
        <taxon>Funariaceae</taxon>
        <taxon>Physcomitrium</taxon>
    </lineage>
</organism>
<reference evidence="2" key="3">
    <citation type="submission" date="2020-12" db="UniProtKB">
        <authorList>
            <consortium name="EnsemblPlants"/>
        </authorList>
    </citation>
    <scope>IDENTIFICATION</scope>
</reference>